<organism evidence="1 2">
    <name type="scientific">Microbulbifer donghaiensis</name>
    <dbReference type="NCBI Taxonomy" id="494016"/>
    <lineage>
        <taxon>Bacteria</taxon>
        <taxon>Pseudomonadati</taxon>
        <taxon>Pseudomonadota</taxon>
        <taxon>Gammaproteobacteria</taxon>
        <taxon>Cellvibrionales</taxon>
        <taxon>Microbulbiferaceae</taxon>
        <taxon>Microbulbifer</taxon>
    </lineage>
</organism>
<dbReference type="AlphaFoldDB" id="A0A1M5G0A2"/>
<evidence type="ECO:0000313" key="2">
    <source>
        <dbReference type="Proteomes" id="UP000184170"/>
    </source>
</evidence>
<sequence length="423" mass="44787">MSAFFVAGSLLSVINRGDTKMERKTLLALTLLTLIAESVNADTASAAGNDDSAQAAAATAGEALALGKVTLGLRARSELVEIDGADTVDLSSLRTRLTYESASFQGLSALIEMDDVTHLSEFEGGVTDPQGTEVNRASLSYSAGGTTIRYGRQRILLDNQRFVGGVGFRQNEQTYDGISITNSSLTNTRLFLAHIDNVNRIFGEDSPLGDHKSDSYLLNANYSGFSAGSVSAYAYLLDNRSAPAFSTDTYGLRFEGATGAASYALEYATQSAAAENPASYDADYRLLEGGYKLGTVTLKTGYEQLGADGSSGQFITPLATLHKFQGWNDKFLGGGSGNIPGGIEDIYAVVGTSLAGVKISLNYHQLSSEEPAVSGMDKLGSEYGVVIGGKIASIDLSLKYSNFTADEFSSDTTKWWLTALANF</sequence>
<dbReference type="Proteomes" id="UP000184170">
    <property type="component" value="Unassembled WGS sequence"/>
</dbReference>
<gene>
    <name evidence="1" type="ORF">SAMN04487965_3037</name>
</gene>
<evidence type="ECO:0000313" key="1">
    <source>
        <dbReference type="EMBL" id="SHF97205.1"/>
    </source>
</evidence>
<dbReference type="Gene3D" id="2.40.160.10">
    <property type="entry name" value="Porin"/>
    <property type="match status" value="1"/>
</dbReference>
<name>A0A1M5G0A2_9GAMM</name>
<accession>A0A1M5G0A2</accession>
<dbReference type="EMBL" id="FQVA01000005">
    <property type="protein sequence ID" value="SHF97205.1"/>
    <property type="molecule type" value="Genomic_DNA"/>
</dbReference>
<keyword evidence="2" id="KW-1185">Reference proteome</keyword>
<protein>
    <submittedName>
        <fullName evidence="1">Alginate export</fullName>
    </submittedName>
</protein>
<proteinExistence type="predicted"/>
<dbReference type="InterPro" id="IPR023614">
    <property type="entry name" value="Porin_dom_sf"/>
</dbReference>
<dbReference type="STRING" id="494016.SAMN04487965_3037"/>
<reference evidence="2" key="1">
    <citation type="submission" date="2016-11" db="EMBL/GenBank/DDBJ databases">
        <authorList>
            <person name="Varghese N."/>
            <person name="Submissions S."/>
        </authorList>
    </citation>
    <scope>NUCLEOTIDE SEQUENCE [LARGE SCALE GENOMIC DNA]</scope>
    <source>
        <strain evidence="2">CGMCC 1.7063</strain>
    </source>
</reference>